<accession>A0A1M6S048</accession>
<organism evidence="2 3">
    <name type="scientific">Pseudonocardia thermophila</name>
    <dbReference type="NCBI Taxonomy" id="1848"/>
    <lineage>
        <taxon>Bacteria</taxon>
        <taxon>Bacillati</taxon>
        <taxon>Actinomycetota</taxon>
        <taxon>Actinomycetes</taxon>
        <taxon>Pseudonocardiales</taxon>
        <taxon>Pseudonocardiaceae</taxon>
        <taxon>Pseudonocardia</taxon>
    </lineage>
</organism>
<dbReference type="RefSeq" id="WP_159444880.1">
    <property type="nucleotide sequence ID" value="NZ_FRAP01000005.1"/>
</dbReference>
<dbReference type="EMBL" id="FRAP01000005">
    <property type="protein sequence ID" value="SHK38096.1"/>
    <property type="molecule type" value="Genomic_DNA"/>
</dbReference>
<dbReference type="InterPro" id="IPR015035">
    <property type="entry name" value="DUF1918"/>
</dbReference>
<dbReference type="Pfam" id="PF08940">
    <property type="entry name" value="DUF1918"/>
    <property type="match status" value="1"/>
</dbReference>
<dbReference type="Proteomes" id="UP000184363">
    <property type="component" value="Unassembled WGS sequence"/>
</dbReference>
<keyword evidence="3" id="KW-1185">Reference proteome</keyword>
<gene>
    <name evidence="2" type="ORF">SAMN05443637_105249</name>
</gene>
<evidence type="ECO:0000313" key="2">
    <source>
        <dbReference type="EMBL" id="SHK38096.1"/>
    </source>
</evidence>
<dbReference type="Gene3D" id="2.30.30.440">
    <property type="entry name" value="Domain of unknown function DUF1918"/>
    <property type="match status" value="1"/>
</dbReference>
<proteinExistence type="predicted"/>
<protein>
    <recommendedName>
        <fullName evidence="1">DUF1918 domain-containing protein</fullName>
    </recommendedName>
</protein>
<sequence>MDATVDADVGDYIYVPGPVYAAGSAIHAHSRQAKVLEVIEDGGRKHYRVRWQEGQETLYFPGPDAQVERASDGG</sequence>
<feature type="domain" description="DUF1918" evidence="1">
    <location>
        <begin position="6"/>
        <end position="67"/>
    </location>
</feature>
<dbReference type="AlphaFoldDB" id="A0A1M6S048"/>
<name>A0A1M6S048_PSETH</name>
<dbReference type="OrthoDB" id="4828144at2"/>
<dbReference type="SUPFAM" id="SSF50118">
    <property type="entry name" value="Cell growth inhibitor/plasmid maintenance toxic component"/>
    <property type="match status" value="1"/>
</dbReference>
<evidence type="ECO:0000259" key="1">
    <source>
        <dbReference type="Pfam" id="PF08940"/>
    </source>
</evidence>
<evidence type="ECO:0000313" key="3">
    <source>
        <dbReference type="Proteomes" id="UP000184363"/>
    </source>
</evidence>
<reference evidence="2 3" key="1">
    <citation type="submission" date="2016-11" db="EMBL/GenBank/DDBJ databases">
        <authorList>
            <person name="Jaros S."/>
            <person name="Januszkiewicz K."/>
            <person name="Wedrychowicz H."/>
        </authorList>
    </citation>
    <scope>NUCLEOTIDE SEQUENCE [LARGE SCALE GENOMIC DNA]</scope>
    <source>
        <strain evidence="2 3">DSM 43832</strain>
    </source>
</reference>